<sequence>MKNELNPFNLSADKPLPTIYDIWSLGYYTNLCTDTEKTKKINDIVTYILNPEFQKIREGYGLIWVEARRIYHSCGWSPTLPLYEIENRPIQSCPYPLLDYLDFMSHFKIAHKSKWLHDCLNHFEQFKTEKGTYIFPKEYLRKKYIDKAFLNETNMSLKRNERDLLKRELVSTMKMVEIYGRISCEL</sequence>
<reference evidence="1 2" key="1">
    <citation type="submission" date="2020-08" db="EMBL/GenBank/DDBJ databases">
        <title>Draft genome sequencing of an Anaerocolumna strain isolated from anoxic soil subjected to BSD treatment.</title>
        <authorList>
            <person name="Uek A."/>
            <person name="Tonouchi A."/>
        </authorList>
    </citation>
    <scope>NUCLEOTIDE SEQUENCE [LARGE SCALE GENOMIC DNA]</scope>
    <source>
        <strain evidence="1 2">CTTW</strain>
    </source>
</reference>
<keyword evidence="2" id="KW-1185">Reference proteome</keyword>
<name>A0A7I8DML6_9FIRM</name>
<proteinExistence type="predicted"/>
<organism evidence="1 2">
    <name type="scientific">Anaerocolumna chitinilytica</name>
    <dbReference type="NCBI Taxonomy" id="1727145"/>
    <lineage>
        <taxon>Bacteria</taxon>
        <taxon>Bacillati</taxon>
        <taxon>Bacillota</taxon>
        <taxon>Clostridia</taxon>
        <taxon>Lachnospirales</taxon>
        <taxon>Lachnospiraceae</taxon>
        <taxon>Anaerocolumna</taxon>
    </lineage>
</organism>
<gene>
    <name evidence="1" type="ORF">bsdcttw_26030</name>
</gene>
<dbReference type="EMBL" id="AP023368">
    <property type="protein sequence ID" value="BCJ99562.1"/>
    <property type="molecule type" value="Genomic_DNA"/>
</dbReference>
<dbReference type="Proteomes" id="UP000515703">
    <property type="component" value="Chromosome"/>
</dbReference>
<protein>
    <submittedName>
        <fullName evidence="1">Uncharacterized protein</fullName>
    </submittedName>
</protein>
<evidence type="ECO:0000313" key="1">
    <source>
        <dbReference type="EMBL" id="BCJ99562.1"/>
    </source>
</evidence>
<dbReference type="KEGG" id="acht:bsdcttw_26030"/>
<dbReference type="AlphaFoldDB" id="A0A7I8DML6"/>
<reference evidence="1 2" key="2">
    <citation type="submission" date="2020-08" db="EMBL/GenBank/DDBJ databases">
        <authorList>
            <person name="Ueki A."/>
            <person name="Tonouchi A."/>
        </authorList>
    </citation>
    <scope>NUCLEOTIDE SEQUENCE [LARGE SCALE GENOMIC DNA]</scope>
    <source>
        <strain evidence="1 2">CTTW</strain>
    </source>
</reference>
<evidence type="ECO:0000313" key="2">
    <source>
        <dbReference type="Proteomes" id="UP000515703"/>
    </source>
</evidence>
<accession>A0A7I8DML6</accession>